<proteinExistence type="predicted"/>
<dbReference type="EMBL" id="CP013011">
    <property type="protein sequence ID" value="ALL00413.1"/>
    <property type="molecule type" value="Genomic_DNA"/>
</dbReference>
<evidence type="ECO:0000313" key="1">
    <source>
        <dbReference type="EMBL" id="ALL00413.1"/>
    </source>
</evidence>
<reference evidence="1 3" key="1">
    <citation type="submission" date="2015-10" db="EMBL/GenBank/DDBJ databases">
        <title>Complete genome sequence of hyperthermophilic archaeon Pyrodictium delaneyi Su06.</title>
        <authorList>
            <person name="Jung J.-H."/>
            <person name="Lin J."/>
            <person name="Holden J.F."/>
            <person name="Park C.-S."/>
        </authorList>
    </citation>
    <scope>NUCLEOTIDE SEQUENCE [LARGE SCALE GENOMIC DNA]</scope>
    <source>
        <strain evidence="1 3">Su06</strain>
    </source>
</reference>
<name>A0A0P0N261_9CREN</name>
<dbReference type="KEGG" id="pdl:Pyrde_0363"/>
<dbReference type="SUPFAM" id="SSF52309">
    <property type="entry name" value="N-(deoxy)ribosyltransferase-like"/>
    <property type="match status" value="1"/>
</dbReference>
<dbReference type="Proteomes" id="UP000058613">
    <property type="component" value="Chromosome"/>
</dbReference>
<dbReference type="AlphaFoldDB" id="A0A0P0N261"/>
<sequence length="396" mass="45322">MELAPLLKLAEELGAATAKYEEFVEEEFKAPIYHVAELLLVYYRRTSERFEKAFKKMLDSLSDSKAAVVAAHAAYYRRSNIVASPLAGFIHRLAARGEASVAIVDYVDDYYHILYRLADRVARGETPEVAGFQVLDPAGLLYWRSTHHSIAQLAAIHGAEFYVYASKHSREGHRRLLAMLLGQEPEEGGSFHTVYVSHPITRVRARAIREGKPLDRYPDALEIEEFKRTLEDSCPNLVVFSPTTVDELITDPGTGRLKTRIKREDRWPHGENGLHEYPYPVDLRDRLFDLHLYPVDDTTGNQGYMSYLQTQIEASIERRDLSYVAQADMIIAYRPTMYGETHMGVETEIKTAVAMAKPVYSVIPPDERSIAYRLFRFEYPLRSIDELLNVLRCSRR</sequence>
<accession>A0A0P0N261</accession>
<dbReference type="GeneID" id="26098685"/>
<gene>
    <name evidence="2" type="ORF">Pdsh_08345</name>
    <name evidence="1" type="ORF">Pyrde_0363</name>
</gene>
<evidence type="ECO:0000313" key="3">
    <source>
        <dbReference type="Proteomes" id="UP000058613"/>
    </source>
</evidence>
<dbReference type="OrthoDB" id="30702at2157"/>
<protein>
    <submittedName>
        <fullName evidence="1">Uncharacterized protein</fullName>
    </submittedName>
</protein>
<reference evidence="2 4" key="2">
    <citation type="submission" date="2017-05" db="EMBL/GenBank/DDBJ databases">
        <title>The draft genome of the hyperthermophilic archaeon 'Pyrodictium delaneyi strain Hulk', an iron and nitrate reducer, reveals the capacity for sulfate reduction.</title>
        <authorList>
            <person name="Demey L.M."/>
            <person name="Miller C."/>
            <person name="Manzella M."/>
            <person name="Reguera G."/>
            <person name="Kashefi K."/>
        </authorList>
    </citation>
    <scope>NUCLEOTIDE SEQUENCE [LARGE SCALE GENOMIC DNA]</scope>
    <source>
        <strain evidence="2 4">Hulk</strain>
    </source>
</reference>
<evidence type="ECO:0000313" key="2">
    <source>
        <dbReference type="EMBL" id="OWJ53892.1"/>
    </source>
</evidence>
<organism evidence="1 3">
    <name type="scientific">Pyrodictium delaneyi</name>
    <dbReference type="NCBI Taxonomy" id="1273541"/>
    <lineage>
        <taxon>Archaea</taxon>
        <taxon>Thermoproteota</taxon>
        <taxon>Thermoprotei</taxon>
        <taxon>Desulfurococcales</taxon>
        <taxon>Pyrodictiaceae</taxon>
        <taxon>Pyrodictium</taxon>
    </lineage>
</organism>
<keyword evidence="4" id="KW-1185">Reference proteome</keyword>
<dbReference type="EMBL" id="NCQP01000007">
    <property type="protein sequence ID" value="OWJ53892.1"/>
    <property type="molecule type" value="Genomic_DNA"/>
</dbReference>
<evidence type="ECO:0000313" key="4">
    <source>
        <dbReference type="Proteomes" id="UP000196694"/>
    </source>
</evidence>
<dbReference type="RefSeq" id="WP_055407701.1">
    <property type="nucleotide sequence ID" value="NZ_CP013011.1"/>
</dbReference>
<dbReference type="Proteomes" id="UP000196694">
    <property type="component" value="Unassembled WGS sequence"/>
</dbReference>